<proteinExistence type="predicted"/>
<sequence length="88" mass="9491">MQGCAWGQLLERLPVCLPEACPESERGGQGGSVVEREAFPCLGQVSGSCKNGMLFQINLAPLKVTTSQVLEFGGFDQENKGTQDLFKK</sequence>
<comment type="caution">
    <text evidence="1">The sequence shown here is derived from an EMBL/GenBank/DDBJ whole genome shotgun (WGS) entry which is preliminary data.</text>
</comment>
<evidence type="ECO:0000313" key="1">
    <source>
        <dbReference type="EMBL" id="KAJ7404785.1"/>
    </source>
</evidence>
<dbReference type="Proteomes" id="UP001145742">
    <property type="component" value="Unassembled WGS sequence"/>
</dbReference>
<gene>
    <name evidence="1" type="ORF">WISP_143478</name>
</gene>
<protein>
    <submittedName>
        <fullName evidence="1">Uncharacterized protein</fullName>
    </submittedName>
</protein>
<reference evidence="1" key="1">
    <citation type="submission" date="2019-10" db="EMBL/GenBank/DDBJ databases">
        <authorList>
            <person name="Soares A.E.R."/>
            <person name="Aleixo A."/>
            <person name="Schneider P."/>
            <person name="Miyaki C.Y."/>
            <person name="Schneider M.P."/>
            <person name="Mello C."/>
            <person name="Vasconcelos A.T.R."/>
        </authorList>
    </citation>
    <scope>NUCLEOTIDE SEQUENCE</scope>
    <source>
        <tissue evidence="1">Muscle</tissue>
    </source>
</reference>
<keyword evidence="2" id="KW-1185">Reference proteome</keyword>
<organism evidence="1 2">
    <name type="scientific">Willisornis vidua</name>
    <name type="common">Xingu scale-backed antbird</name>
    <dbReference type="NCBI Taxonomy" id="1566151"/>
    <lineage>
        <taxon>Eukaryota</taxon>
        <taxon>Metazoa</taxon>
        <taxon>Chordata</taxon>
        <taxon>Craniata</taxon>
        <taxon>Vertebrata</taxon>
        <taxon>Euteleostomi</taxon>
        <taxon>Archelosauria</taxon>
        <taxon>Archosauria</taxon>
        <taxon>Dinosauria</taxon>
        <taxon>Saurischia</taxon>
        <taxon>Theropoda</taxon>
        <taxon>Coelurosauria</taxon>
        <taxon>Aves</taxon>
        <taxon>Neognathae</taxon>
        <taxon>Neoaves</taxon>
        <taxon>Telluraves</taxon>
        <taxon>Australaves</taxon>
        <taxon>Passeriformes</taxon>
        <taxon>Thamnophilidae</taxon>
        <taxon>Willisornis</taxon>
    </lineage>
</organism>
<name>A0ABQ9CME1_9PASS</name>
<accession>A0ABQ9CME1</accession>
<dbReference type="EMBL" id="WHWB01034750">
    <property type="protein sequence ID" value="KAJ7404785.1"/>
    <property type="molecule type" value="Genomic_DNA"/>
</dbReference>
<evidence type="ECO:0000313" key="2">
    <source>
        <dbReference type="Proteomes" id="UP001145742"/>
    </source>
</evidence>